<gene>
    <name evidence="1" type="primary">PHO1-H5</name>
    <name evidence="1" type="ORF">CFP56_015412</name>
</gene>
<protein>
    <submittedName>
        <fullName evidence="1">Phosphate transporter pho1 like protein 5</fullName>
    </submittedName>
</protein>
<reference evidence="1 2" key="1">
    <citation type="journal article" date="2018" name="Sci. Data">
        <title>The draft genome sequence of cork oak.</title>
        <authorList>
            <person name="Ramos A.M."/>
            <person name="Usie A."/>
            <person name="Barbosa P."/>
            <person name="Barros P.M."/>
            <person name="Capote T."/>
            <person name="Chaves I."/>
            <person name="Simoes F."/>
            <person name="Abreu I."/>
            <person name="Carrasquinho I."/>
            <person name="Faro C."/>
            <person name="Guimaraes J.B."/>
            <person name="Mendonca D."/>
            <person name="Nobrega F."/>
            <person name="Rodrigues L."/>
            <person name="Saibo N.J.M."/>
            <person name="Varela M.C."/>
            <person name="Egas C."/>
            <person name="Matos J."/>
            <person name="Miguel C.M."/>
            <person name="Oliveira M.M."/>
            <person name="Ricardo C.P."/>
            <person name="Goncalves S."/>
        </authorList>
    </citation>
    <scope>NUCLEOTIDE SEQUENCE [LARGE SCALE GENOMIC DNA]</scope>
    <source>
        <strain evidence="2">cv. HL8</strain>
    </source>
</reference>
<proteinExistence type="predicted"/>
<comment type="caution">
    <text evidence="1">The sequence shown here is derived from an EMBL/GenBank/DDBJ whole genome shotgun (WGS) entry which is preliminary data.</text>
</comment>
<name>A0AAW0KRX9_QUESU</name>
<accession>A0AAW0KRX9</accession>
<dbReference type="Proteomes" id="UP000237347">
    <property type="component" value="Unassembled WGS sequence"/>
</dbReference>
<dbReference type="AlphaFoldDB" id="A0AAW0KRX9"/>
<evidence type="ECO:0000313" key="1">
    <source>
        <dbReference type="EMBL" id="KAK7841426.1"/>
    </source>
</evidence>
<evidence type="ECO:0000313" key="2">
    <source>
        <dbReference type="Proteomes" id="UP000237347"/>
    </source>
</evidence>
<dbReference type="EMBL" id="PKMF04000241">
    <property type="protein sequence ID" value="KAK7841426.1"/>
    <property type="molecule type" value="Genomic_DNA"/>
</dbReference>
<keyword evidence="2" id="KW-1185">Reference proteome</keyword>
<sequence>MDALIAFRIKVENPQGWFDRSVEMTRLASDVAALATALAASTPKGARTSSGIDNFHRDLMVGLPLLVAMISEDGCDLNAFQN</sequence>
<organism evidence="1 2">
    <name type="scientific">Quercus suber</name>
    <name type="common">Cork oak</name>
    <dbReference type="NCBI Taxonomy" id="58331"/>
    <lineage>
        <taxon>Eukaryota</taxon>
        <taxon>Viridiplantae</taxon>
        <taxon>Streptophyta</taxon>
        <taxon>Embryophyta</taxon>
        <taxon>Tracheophyta</taxon>
        <taxon>Spermatophyta</taxon>
        <taxon>Magnoliopsida</taxon>
        <taxon>eudicotyledons</taxon>
        <taxon>Gunneridae</taxon>
        <taxon>Pentapetalae</taxon>
        <taxon>rosids</taxon>
        <taxon>fabids</taxon>
        <taxon>Fagales</taxon>
        <taxon>Fagaceae</taxon>
        <taxon>Quercus</taxon>
    </lineage>
</organism>